<dbReference type="Pfam" id="PF02146">
    <property type="entry name" value="SIR2"/>
    <property type="match status" value="1"/>
</dbReference>
<dbReference type="SUPFAM" id="SSF52467">
    <property type="entry name" value="DHS-like NAD/FAD-binding domain"/>
    <property type="match status" value="1"/>
</dbReference>
<keyword evidence="2" id="KW-0808">Transferase</keyword>
<proteinExistence type="inferred from homology"/>
<evidence type="ECO:0000256" key="5">
    <source>
        <dbReference type="ARBA" id="ARBA00023027"/>
    </source>
</evidence>
<evidence type="ECO:0000256" key="2">
    <source>
        <dbReference type="ARBA" id="ARBA00022679"/>
    </source>
</evidence>
<evidence type="ECO:0000256" key="6">
    <source>
        <dbReference type="ARBA" id="ARBA00038170"/>
    </source>
</evidence>
<dbReference type="OrthoDB" id="2919105at2759"/>
<dbReference type="GO" id="GO:0000122">
    <property type="term" value="P:negative regulation of transcription by RNA polymerase II"/>
    <property type="evidence" value="ECO:0007669"/>
    <property type="project" value="TreeGrafter"/>
</dbReference>
<feature type="binding site" evidence="7">
    <location>
        <position position="152"/>
    </location>
    <ligand>
        <name>Zn(2+)</name>
        <dbReference type="ChEBI" id="CHEBI:29105"/>
    </ligand>
</feature>
<dbReference type="InterPro" id="IPR026590">
    <property type="entry name" value="Ssirtuin_cat_dom"/>
</dbReference>
<evidence type="ECO:0000313" key="11">
    <source>
        <dbReference type="RefSeq" id="XP_023938770.2"/>
    </source>
</evidence>
<feature type="region of interest" description="Disordered" evidence="8">
    <location>
        <begin position="348"/>
        <end position="369"/>
    </location>
</feature>
<evidence type="ECO:0000256" key="3">
    <source>
        <dbReference type="ARBA" id="ARBA00022723"/>
    </source>
</evidence>
<keyword evidence="10" id="KW-1185">Reference proteome</keyword>
<dbReference type="PANTHER" id="PTHR11085">
    <property type="entry name" value="NAD-DEPENDENT PROTEIN DEACYLASE SIRTUIN-5, MITOCHONDRIAL-RELATED"/>
    <property type="match status" value="1"/>
</dbReference>
<sequence>MSCNYAEGLSPYEHKGVLGVPEKFDSIDKLNEKCRILTELIKTSKHVVIHTGAGISTSAGIPDFRGPNGVWTLEKKGKKPSINVSFADAKPTKTHMILKKLVDVNKVQYIISQNIDGLHLKSGLPRKYLAELHGNMFIDECNLCKRQFVRSCPVETVGKKCSGVPCAAGHGGGRPCRGRLYDGVLDWEHSLPESDLLMSELHSSLADLSICLGTTLQIIPSGNLPLETVKYGGKLVICNLQPTKHDNKADLVINYYVDDILEKVMNALGLDIPEYNEADNFMKLAESTIVDWTIKRKDVLALEKVFKVKCKGVKKKRILVKNKRNSTETANSDDDKSKVIKLENKDVNGTTSPLSIHTKDGNATEEDINGHRNKGIATEVDVDGATSTALLQKNKGNATEVDMNGHKNKRIVTEVDVNGTTNPALLHRNKGNSTEVDVNATSLALLRRNRNVTEQDVNETNENDSNEIKMEVKEENEIMSSADADAILIE</sequence>
<evidence type="ECO:0000256" key="7">
    <source>
        <dbReference type="PROSITE-ProRule" id="PRU00236"/>
    </source>
</evidence>
<dbReference type="RefSeq" id="XP_023938770.2">
    <property type="nucleotide sequence ID" value="XM_024083002.2"/>
</dbReference>
<feature type="binding site" evidence="7">
    <location>
        <position position="141"/>
    </location>
    <ligand>
        <name>Zn(2+)</name>
        <dbReference type="ChEBI" id="CHEBI:29105"/>
    </ligand>
</feature>
<evidence type="ECO:0000256" key="1">
    <source>
        <dbReference type="ARBA" id="ARBA00012928"/>
    </source>
</evidence>
<reference evidence="11" key="1">
    <citation type="submission" date="2025-08" db="UniProtKB">
        <authorList>
            <consortium name="RefSeq"/>
        </authorList>
    </citation>
    <scope>IDENTIFICATION</scope>
</reference>
<accession>A0A6J1MT26</accession>
<feature type="binding site" evidence="7">
    <location>
        <position position="176"/>
    </location>
    <ligand>
        <name>Zn(2+)</name>
        <dbReference type="ChEBI" id="CHEBI:29105"/>
    </ligand>
</feature>
<dbReference type="PROSITE" id="PS50305">
    <property type="entry name" value="SIRTUIN"/>
    <property type="match status" value="1"/>
</dbReference>
<dbReference type="AlphaFoldDB" id="A0A6J1MT26"/>
<dbReference type="GeneID" id="112046371"/>
<dbReference type="Gene3D" id="3.40.50.1220">
    <property type="entry name" value="TPP-binding domain"/>
    <property type="match status" value="1"/>
</dbReference>
<evidence type="ECO:0000256" key="4">
    <source>
        <dbReference type="ARBA" id="ARBA00022833"/>
    </source>
</evidence>
<dbReference type="GO" id="GO:0070403">
    <property type="term" value="F:NAD+ binding"/>
    <property type="evidence" value="ECO:0007669"/>
    <property type="project" value="InterPro"/>
</dbReference>
<keyword evidence="4 7" id="KW-0862">Zinc</keyword>
<dbReference type="KEGG" id="bany:112046371"/>
<organism evidence="10 11">
    <name type="scientific">Bicyclus anynana</name>
    <name type="common">Squinting bush brown butterfly</name>
    <dbReference type="NCBI Taxonomy" id="110368"/>
    <lineage>
        <taxon>Eukaryota</taxon>
        <taxon>Metazoa</taxon>
        <taxon>Ecdysozoa</taxon>
        <taxon>Arthropoda</taxon>
        <taxon>Hexapoda</taxon>
        <taxon>Insecta</taxon>
        <taxon>Pterygota</taxon>
        <taxon>Neoptera</taxon>
        <taxon>Endopterygota</taxon>
        <taxon>Lepidoptera</taxon>
        <taxon>Glossata</taxon>
        <taxon>Ditrysia</taxon>
        <taxon>Papilionoidea</taxon>
        <taxon>Nymphalidae</taxon>
        <taxon>Satyrinae</taxon>
        <taxon>Satyrini</taxon>
        <taxon>Mycalesina</taxon>
        <taxon>Bicyclus</taxon>
    </lineage>
</organism>
<feature type="domain" description="Deacetylase sirtuin-type" evidence="9">
    <location>
        <begin position="27"/>
        <end position="271"/>
    </location>
</feature>
<dbReference type="InterPro" id="IPR003000">
    <property type="entry name" value="Sirtuin"/>
</dbReference>
<keyword evidence="3 7" id="KW-0479">Metal-binding</keyword>
<name>A0A6J1MT26_BICAN</name>
<dbReference type="Gene3D" id="2.20.28.200">
    <property type="match status" value="1"/>
</dbReference>
<protein>
    <recommendedName>
        <fullName evidence="1">protein acetyllysine N-acetyltransferase</fullName>
        <ecNumber evidence="1">2.3.1.286</ecNumber>
    </recommendedName>
</protein>
<gene>
    <name evidence="11" type="primary">LOC112046371</name>
</gene>
<dbReference type="Proteomes" id="UP001652582">
    <property type="component" value="Chromosome 17"/>
</dbReference>
<dbReference type="PANTHER" id="PTHR11085:SF12">
    <property type="entry name" value="NAD-DEPENDENT PROTEIN DEACYLASE SIRTUIN-6"/>
    <property type="match status" value="1"/>
</dbReference>
<dbReference type="GO" id="GO:0046969">
    <property type="term" value="F:histone H3K9 deacetylase activity, NAD-dependent"/>
    <property type="evidence" value="ECO:0007669"/>
    <property type="project" value="TreeGrafter"/>
</dbReference>
<dbReference type="InterPro" id="IPR050134">
    <property type="entry name" value="NAD-dep_sirtuin_deacylases"/>
</dbReference>
<evidence type="ECO:0000313" key="10">
    <source>
        <dbReference type="Proteomes" id="UP001652582"/>
    </source>
</evidence>
<dbReference type="GO" id="GO:0005634">
    <property type="term" value="C:nucleus"/>
    <property type="evidence" value="ECO:0007669"/>
    <property type="project" value="TreeGrafter"/>
</dbReference>
<feature type="binding site" evidence="7">
    <location>
        <position position="144"/>
    </location>
    <ligand>
        <name>Zn(2+)</name>
        <dbReference type="ChEBI" id="CHEBI:29105"/>
    </ligand>
</feature>
<dbReference type="InterPro" id="IPR029035">
    <property type="entry name" value="DHS-like_NAD/FAD-binding_dom"/>
</dbReference>
<evidence type="ECO:0000259" key="9">
    <source>
        <dbReference type="PROSITE" id="PS50305"/>
    </source>
</evidence>
<feature type="active site" description="Proton acceptor" evidence="7">
    <location>
        <position position="133"/>
    </location>
</feature>
<keyword evidence="5" id="KW-0520">NAD</keyword>
<comment type="similarity">
    <text evidence="6">Belongs to the sirtuin family. Class IV subfamily.</text>
</comment>
<dbReference type="GO" id="GO:0046872">
    <property type="term" value="F:metal ion binding"/>
    <property type="evidence" value="ECO:0007669"/>
    <property type="project" value="UniProtKB-KW"/>
</dbReference>
<evidence type="ECO:0000256" key="8">
    <source>
        <dbReference type="SAM" id="MobiDB-lite"/>
    </source>
</evidence>
<dbReference type="GO" id="GO:0003714">
    <property type="term" value="F:transcription corepressor activity"/>
    <property type="evidence" value="ECO:0007669"/>
    <property type="project" value="TreeGrafter"/>
</dbReference>
<dbReference type="EC" id="2.3.1.286" evidence="1"/>